<evidence type="ECO:0000313" key="2">
    <source>
        <dbReference type="Proteomes" id="UP000199071"/>
    </source>
</evidence>
<keyword evidence="2" id="KW-1185">Reference proteome</keyword>
<dbReference type="Gene3D" id="2.150.10.10">
    <property type="entry name" value="Serralysin-like metalloprotease, C-terminal"/>
    <property type="match status" value="2"/>
</dbReference>
<dbReference type="InterPro" id="IPR011049">
    <property type="entry name" value="Serralysin-like_metalloprot_C"/>
</dbReference>
<dbReference type="Proteomes" id="UP000199071">
    <property type="component" value="Unassembled WGS sequence"/>
</dbReference>
<dbReference type="Pfam" id="PF00353">
    <property type="entry name" value="HemolysinCabind"/>
    <property type="match status" value="1"/>
</dbReference>
<protein>
    <submittedName>
        <fullName evidence="1">Type I secretion C-terminal target domain (VC_A0849 subclass)</fullName>
    </submittedName>
</protein>
<dbReference type="SUPFAM" id="SSF51120">
    <property type="entry name" value="beta-Roll"/>
    <property type="match status" value="1"/>
</dbReference>
<dbReference type="RefSeq" id="WP_090877621.1">
    <property type="nucleotide sequence ID" value="NZ_FMXQ01000006.1"/>
</dbReference>
<dbReference type="EMBL" id="FMXQ01000006">
    <property type="protein sequence ID" value="SDB41467.1"/>
    <property type="molecule type" value="Genomic_DNA"/>
</dbReference>
<sequence>MTTIFKWGPEFTVASEAIYPSVTALADGRFIAVAADNATQDVYGQFYNADGTEDGDPFLVRDLFDDPDYFLPYANEVTALADGGFLYSILEAAPFANTRTHISQVFGPDGTAEPEFITGDAGNAAYEAVTTELADGRFLSLWTTDSGGLDSDGHGIYGRFFNRDGTPSGDAFLVNTTTTDNQVGPQATILANGGFVVIWNDGSQSPDDPDGNTTVRAQVYDPDGNAVGNEFLVPTETTGKQDGPAVAALANGRFVITWIDNSGQAPDTDGSAIRAQVYNADGTPVGGEFVVNTTTTNTQAWPDIAALPGGGFVIVWGDSSQTGHDTDGTSIRSQQFDGGGNPVGGEFSVNATTEGSQTNPELKVLTDGRFLVSYTSGGDVLAQIFDPRDEAVSFSGSGLDDQFVGTIFGDTLLGRSGDDLLIGEAGRDIVVGGRGEDLLRGGADNDTIDGGRHRDDLFGGAGGDLFVFDHLKDSHKKTGRADTIHDFNSAEGDIIDLSGIDARKGGRDNDFKFIGTSKFHDKKGELRIKETADKVIVKGDVKGNGKADFSLVVKDTDTLSVDDFVL</sequence>
<gene>
    <name evidence="1" type="ORF">SAMN02982931_03153</name>
</gene>
<dbReference type="InterPro" id="IPR001343">
    <property type="entry name" value="Hemolysn_Ca-bd"/>
</dbReference>
<dbReference type="STRING" id="665467.SAMN02982931_03153"/>
<accession>A0A1G6D8I4</accession>
<dbReference type="PRINTS" id="PR00313">
    <property type="entry name" value="CABNDNGRPT"/>
</dbReference>
<organism evidence="1 2">
    <name type="scientific">Bauldia litoralis</name>
    <dbReference type="NCBI Taxonomy" id="665467"/>
    <lineage>
        <taxon>Bacteria</taxon>
        <taxon>Pseudomonadati</taxon>
        <taxon>Pseudomonadota</taxon>
        <taxon>Alphaproteobacteria</taxon>
        <taxon>Hyphomicrobiales</taxon>
        <taxon>Kaistiaceae</taxon>
        <taxon>Bauldia</taxon>
    </lineage>
</organism>
<dbReference type="AlphaFoldDB" id="A0A1G6D8I4"/>
<proteinExistence type="predicted"/>
<reference evidence="1 2" key="1">
    <citation type="submission" date="2016-10" db="EMBL/GenBank/DDBJ databases">
        <authorList>
            <person name="de Groot N.N."/>
        </authorList>
    </citation>
    <scope>NUCLEOTIDE SEQUENCE [LARGE SCALE GENOMIC DNA]</scope>
    <source>
        <strain evidence="1 2">ATCC 35022</strain>
    </source>
</reference>
<dbReference type="OrthoDB" id="9773411at2"/>
<evidence type="ECO:0000313" key="1">
    <source>
        <dbReference type="EMBL" id="SDB41467.1"/>
    </source>
</evidence>
<dbReference type="GO" id="GO:0005509">
    <property type="term" value="F:calcium ion binding"/>
    <property type="evidence" value="ECO:0007669"/>
    <property type="project" value="InterPro"/>
</dbReference>
<name>A0A1G6D8I4_9HYPH</name>